<feature type="transmembrane region" description="Helical" evidence="1">
    <location>
        <begin position="107"/>
        <end position="126"/>
    </location>
</feature>
<keyword evidence="1" id="KW-0812">Transmembrane</keyword>
<keyword evidence="1" id="KW-0472">Membrane</keyword>
<feature type="signal peptide" evidence="2">
    <location>
        <begin position="1"/>
        <end position="21"/>
    </location>
</feature>
<evidence type="ECO:0008006" key="5">
    <source>
        <dbReference type="Google" id="ProtNLM"/>
    </source>
</evidence>
<dbReference type="AlphaFoldDB" id="A0A1G2SEL5"/>
<sequence>MSPMKHLALLSLVLLPAVAFAGVTDTLLALDDSGLFSSISLWSMLIVAFVTSAMVWVGGRKMHGGVLGQVLTYFSIGMSLVFVGIVLEMPWFSNISPLYLKLVHDSLFIVGYIVMGIAASKLLKVIKGE</sequence>
<accession>A0A1G2SEL5</accession>
<keyword evidence="2" id="KW-0732">Signal</keyword>
<keyword evidence="1" id="KW-1133">Transmembrane helix</keyword>
<proteinExistence type="predicted"/>
<protein>
    <recommendedName>
        <fullName evidence="5">DUF4383 domain-containing protein</fullName>
    </recommendedName>
</protein>
<dbReference type="STRING" id="1802727.A2937_00150"/>
<gene>
    <name evidence="3" type="ORF">A2937_00150</name>
</gene>
<dbReference type="EMBL" id="MHUW01000016">
    <property type="protein sequence ID" value="OHA83507.1"/>
    <property type="molecule type" value="Genomic_DNA"/>
</dbReference>
<feature type="transmembrane region" description="Helical" evidence="1">
    <location>
        <begin position="37"/>
        <end position="58"/>
    </location>
</feature>
<evidence type="ECO:0000313" key="3">
    <source>
        <dbReference type="EMBL" id="OHA83507.1"/>
    </source>
</evidence>
<evidence type="ECO:0000313" key="4">
    <source>
        <dbReference type="Proteomes" id="UP000177987"/>
    </source>
</evidence>
<reference evidence="3 4" key="1">
    <citation type="journal article" date="2016" name="Nat. Commun.">
        <title>Thousands of microbial genomes shed light on interconnected biogeochemical processes in an aquifer system.</title>
        <authorList>
            <person name="Anantharaman K."/>
            <person name="Brown C.T."/>
            <person name="Hug L.A."/>
            <person name="Sharon I."/>
            <person name="Castelle C.J."/>
            <person name="Probst A.J."/>
            <person name="Thomas B.C."/>
            <person name="Singh A."/>
            <person name="Wilkins M.J."/>
            <person name="Karaoz U."/>
            <person name="Brodie E.L."/>
            <person name="Williams K.H."/>
            <person name="Hubbard S.S."/>
            <person name="Banfield J.F."/>
        </authorList>
    </citation>
    <scope>NUCLEOTIDE SEQUENCE [LARGE SCALE GENOMIC DNA]</scope>
</reference>
<dbReference type="Proteomes" id="UP000177987">
    <property type="component" value="Unassembled WGS sequence"/>
</dbReference>
<organism evidence="3 4">
    <name type="scientific">Candidatus Yonathbacteria bacterium RIFCSPLOWO2_01_FULL_47_33b</name>
    <dbReference type="NCBI Taxonomy" id="1802727"/>
    <lineage>
        <taxon>Bacteria</taxon>
        <taxon>Candidatus Yonathiibacteriota</taxon>
    </lineage>
</organism>
<comment type="caution">
    <text evidence="3">The sequence shown here is derived from an EMBL/GenBank/DDBJ whole genome shotgun (WGS) entry which is preliminary data.</text>
</comment>
<feature type="transmembrane region" description="Helical" evidence="1">
    <location>
        <begin position="70"/>
        <end position="87"/>
    </location>
</feature>
<feature type="chain" id="PRO_5009584390" description="DUF4383 domain-containing protein" evidence="2">
    <location>
        <begin position="22"/>
        <end position="129"/>
    </location>
</feature>
<evidence type="ECO:0000256" key="2">
    <source>
        <dbReference type="SAM" id="SignalP"/>
    </source>
</evidence>
<name>A0A1G2SEL5_9BACT</name>
<evidence type="ECO:0000256" key="1">
    <source>
        <dbReference type="SAM" id="Phobius"/>
    </source>
</evidence>